<dbReference type="Pfam" id="PF00653">
    <property type="entry name" value="BIR"/>
    <property type="match status" value="1"/>
</dbReference>
<dbReference type="PROSITE" id="PS50143">
    <property type="entry name" value="BIR_REPEAT_2"/>
    <property type="match status" value="1"/>
</dbReference>
<protein>
    <submittedName>
        <fullName evidence="1">Uncharacterized protein</fullName>
    </submittedName>
</protein>
<dbReference type="InterPro" id="IPR001370">
    <property type="entry name" value="BIR_rpt"/>
</dbReference>
<accession>A0A2T7P5T6</accession>
<gene>
    <name evidence="1" type="ORF">C0Q70_11366</name>
</gene>
<evidence type="ECO:0000313" key="1">
    <source>
        <dbReference type="EMBL" id="PVD28771.1"/>
    </source>
</evidence>
<dbReference type="SMART" id="SM00238">
    <property type="entry name" value="BIR"/>
    <property type="match status" value="1"/>
</dbReference>
<reference evidence="1 2" key="1">
    <citation type="submission" date="2018-04" db="EMBL/GenBank/DDBJ databases">
        <title>The genome of golden apple snail Pomacea canaliculata provides insight into stress tolerance and invasive adaptation.</title>
        <authorList>
            <person name="Liu C."/>
            <person name="Liu B."/>
            <person name="Ren Y."/>
            <person name="Zhang Y."/>
            <person name="Wang H."/>
            <person name="Li S."/>
            <person name="Jiang F."/>
            <person name="Yin L."/>
            <person name="Zhang G."/>
            <person name="Qian W."/>
            <person name="Fan W."/>
        </authorList>
    </citation>
    <scope>NUCLEOTIDE SEQUENCE [LARGE SCALE GENOMIC DNA]</scope>
    <source>
        <strain evidence="1">SZHN2017</strain>
        <tissue evidence="1">Muscle</tissue>
    </source>
</reference>
<dbReference type="Proteomes" id="UP000245119">
    <property type="component" value="Linkage Group LG6"/>
</dbReference>
<dbReference type="EMBL" id="PZQS01000006">
    <property type="protein sequence ID" value="PVD28771.1"/>
    <property type="molecule type" value="Genomic_DNA"/>
</dbReference>
<dbReference type="AlphaFoldDB" id="A0A2T7P5T6"/>
<keyword evidence="2" id="KW-1185">Reference proteome</keyword>
<evidence type="ECO:0000313" key="2">
    <source>
        <dbReference type="Proteomes" id="UP000245119"/>
    </source>
</evidence>
<proteinExistence type="predicted"/>
<name>A0A2T7P5T6_POMCA</name>
<comment type="caution">
    <text evidence="1">The sequence shown here is derived from an EMBL/GenBank/DDBJ whole genome shotgun (WGS) entry which is preliminary data.</text>
</comment>
<dbReference type="SUPFAM" id="SSF57924">
    <property type="entry name" value="Inhibitor of apoptosis (IAP) repeat"/>
    <property type="match status" value="1"/>
</dbReference>
<dbReference type="Gene3D" id="1.10.1170.10">
    <property type="entry name" value="Inhibitor Of Apoptosis Protein (2mihbC-IAP-1), Chain A"/>
    <property type="match status" value="1"/>
</dbReference>
<organism evidence="1 2">
    <name type="scientific">Pomacea canaliculata</name>
    <name type="common">Golden apple snail</name>
    <dbReference type="NCBI Taxonomy" id="400727"/>
    <lineage>
        <taxon>Eukaryota</taxon>
        <taxon>Metazoa</taxon>
        <taxon>Spiralia</taxon>
        <taxon>Lophotrochozoa</taxon>
        <taxon>Mollusca</taxon>
        <taxon>Gastropoda</taxon>
        <taxon>Caenogastropoda</taxon>
        <taxon>Architaenioglossa</taxon>
        <taxon>Ampullarioidea</taxon>
        <taxon>Ampullariidae</taxon>
        <taxon>Pomacea</taxon>
    </lineage>
</organism>
<sequence length="173" mass="19986">MIRLLSHEAEDIDDIPDELRNDDLLTIAPERKTNQPTSMHRALTESRIQGTRSMKHLLNNHELLRVRRHLLNIEGRRNSFLFNNWMGPSVILMADAGFHYSRHQVATCSFCDVSIRDWKPDHSPWVRHKTFSPLCAYLRCKGESGIHPSASGKRTRHDSYSSFEEIKAGCAYD</sequence>